<keyword evidence="3" id="KW-1185">Reference proteome</keyword>
<gene>
    <name evidence="1" type="ORF">T4B_2943</name>
    <name evidence="2" type="ORF">T4C_12376</name>
</gene>
<evidence type="ECO:0000313" key="3">
    <source>
        <dbReference type="Proteomes" id="UP000054805"/>
    </source>
</evidence>
<dbReference type="AlphaFoldDB" id="A0A0V1JW12"/>
<reference evidence="3 4" key="1">
    <citation type="submission" date="2015-01" db="EMBL/GenBank/DDBJ databases">
        <title>Evolution of Trichinella species and genotypes.</title>
        <authorList>
            <person name="Korhonen P.K."/>
            <person name="Edoardo P."/>
            <person name="Giuseppe L.R."/>
            <person name="Gasser R.B."/>
        </authorList>
    </citation>
    <scope>NUCLEOTIDE SEQUENCE [LARGE SCALE GENOMIC DNA]</scope>
    <source>
        <strain evidence="2">ISS176</strain>
        <strain evidence="1">ISS588</strain>
    </source>
</reference>
<accession>A0A0V1JW12</accession>
<proteinExistence type="predicted"/>
<comment type="caution">
    <text evidence="2">The sequence shown here is derived from an EMBL/GenBank/DDBJ whole genome shotgun (WGS) entry which is preliminary data.</text>
</comment>
<organism evidence="2 4">
    <name type="scientific">Trichinella pseudospiralis</name>
    <name type="common">Parasitic roundworm</name>
    <dbReference type="NCBI Taxonomy" id="6337"/>
    <lineage>
        <taxon>Eukaryota</taxon>
        <taxon>Metazoa</taxon>
        <taxon>Ecdysozoa</taxon>
        <taxon>Nematoda</taxon>
        <taxon>Enoplea</taxon>
        <taxon>Dorylaimia</taxon>
        <taxon>Trichinellida</taxon>
        <taxon>Trichinellidae</taxon>
        <taxon>Trichinella</taxon>
    </lineage>
</organism>
<dbReference type="Proteomes" id="UP000054826">
    <property type="component" value="Unassembled WGS sequence"/>
</dbReference>
<evidence type="ECO:0000313" key="1">
    <source>
        <dbReference type="EMBL" id="KRZ19749.1"/>
    </source>
</evidence>
<sequence length="61" mass="7156">MSVPTPSSSVNKNWFTPFVMLCVMFGNERSSDCGQTIIVDLICRRLKRYSPLARRRQRFCR</sequence>
<evidence type="ECO:0000313" key="4">
    <source>
        <dbReference type="Proteomes" id="UP000054826"/>
    </source>
</evidence>
<protein>
    <submittedName>
        <fullName evidence="2">Uncharacterized protein</fullName>
    </submittedName>
</protein>
<dbReference type="EMBL" id="JYDS01000267">
    <property type="protein sequence ID" value="KRZ19749.1"/>
    <property type="molecule type" value="Genomic_DNA"/>
</dbReference>
<dbReference type="Proteomes" id="UP000054805">
    <property type="component" value="Unassembled WGS sequence"/>
</dbReference>
<dbReference type="EMBL" id="JYDV01000037">
    <property type="protein sequence ID" value="KRZ39187.1"/>
    <property type="molecule type" value="Genomic_DNA"/>
</dbReference>
<evidence type="ECO:0000313" key="2">
    <source>
        <dbReference type="EMBL" id="KRZ39187.1"/>
    </source>
</evidence>
<name>A0A0V1JW12_TRIPS</name>